<evidence type="ECO:0000256" key="1">
    <source>
        <dbReference type="ARBA" id="ARBA00005953"/>
    </source>
</evidence>
<proteinExistence type="inferred from homology"/>
<dbReference type="AlphaFoldDB" id="A0A9D2ILV9"/>
<organism evidence="3 4">
    <name type="scientific">Candidatus Tidjanibacter faecipullorum</name>
    <dbReference type="NCBI Taxonomy" id="2838766"/>
    <lineage>
        <taxon>Bacteria</taxon>
        <taxon>Pseudomonadati</taxon>
        <taxon>Bacteroidota</taxon>
        <taxon>Bacteroidia</taxon>
        <taxon>Bacteroidales</taxon>
        <taxon>Rikenellaceae</taxon>
        <taxon>Tidjanibacter</taxon>
    </lineage>
</organism>
<dbReference type="GO" id="GO:0047617">
    <property type="term" value="F:fatty acyl-CoA hydrolase activity"/>
    <property type="evidence" value="ECO:0007669"/>
    <property type="project" value="TreeGrafter"/>
</dbReference>
<gene>
    <name evidence="3" type="ORF">H9816_08355</name>
</gene>
<dbReference type="InterPro" id="IPR008272">
    <property type="entry name" value="HB-CoA_thioesterase_AS"/>
</dbReference>
<dbReference type="Pfam" id="PF13279">
    <property type="entry name" value="4HBT_2"/>
    <property type="match status" value="1"/>
</dbReference>
<protein>
    <submittedName>
        <fullName evidence="3">Acyl-CoA thioesterase</fullName>
    </submittedName>
</protein>
<evidence type="ECO:0000256" key="2">
    <source>
        <dbReference type="ARBA" id="ARBA00022801"/>
    </source>
</evidence>
<dbReference type="CDD" id="cd00586">
    <property type="entry name" value="4HBT"/>
    <property type="match status" value="1"/>
</dbReference>
<comment type="similarity">
    <text evidence="1">Belongs to the 4-hydroxybenzoyl-CoA thioesterase family.</text>
</comment>
<dbReference type="NCBIfam" id="TIGR00051">
    <property type="entry name" value="YbgC/FadM family acyl-CoA thioesterase"/>
    <property type="match status" value="1"/>
</dbReference>
<dbReference type="Proteomes" id="UP000824014">
    <property type="component" value="Unassembled WGS sequence"/>
</dbReference>
<keyword evidence="2" id="KW-0378">Hydrolase</keyword>
<accession>A0A9D2ILV9</accession>
<evidence type="ECO:0000313" key="4">
    <source>
        <dbReference type="Proteomes" id="UP000824014"/>
    </source>
</evidence>
<comment type="caution">
    <text evidence="3">The sequence shown here is derived from an EMBL/GenBank/DDBJ whole genome shotgun (WGS) entry which is preliminary data.</text>
</comment>
<evidence type="ECO:0000313" key="3">
    <source>
        <dbReference type="EMBL" id="HIZ15898.1"/>
    </source>
</evidence>
<dbReference type="PIRSF" id="PIRSF003230">
    <property type="entry name" value="YbgC"/>
    <property type="match status" value="1"/>
</dbReference>
<dbReference type="InterPro" id="IPR029069">
    <property type="entry name" value="HotDog_dom_sf"/>
</dbReference>
<name>A0A9D2ILV9_9BACT</name>
<dbReference type="Gene3D" id="3.10.129.10">
    <property type="entry name" value="Hotdog Thioesterase"/>
    <property type="match status" value="1"/>
</dbReference>
<dbReference type="PANTHER" id="PTHR31793:SF27">
    <property type="entry name" value="NOVEL THIOESTERASE SUPERFAMILY DOMAIN AND SAPOSIN A-TYPE DOMAIN CONTAINING PROTEIN (0610012H03RIK)"/>
    <property type="match status" value="1"/>
</dbReference>
<dbReference type="PANTHER" id="PTHR31793">
    <property type="entry name" value="4-HYDROXYBENZOYL-COA THIOESTERASE FAMILY MEMBER"/>
    <property type="match status" value="1"/>
</dbReference>
<dbReference type="InterPro" id="IPR006684">
    <property type="entry name" value="YbgC/YbaW"/>
</dbReference>
<dbReference type="EMBL" id="DXCC01000032">
    <property type="protein sequence ID" value="HIZ15898.1"/>
    <property type="molecule type" value="Genomic_DNA"/>
</dbReference>
<dbReference type="SUPFAM" id="SSF54637">
    <property type="entry name" value="Thioesterase/thiol ester dehydrase-isomerase"/>
    <property type="match status" value="1"/>
</dbReference>
<dbReference type="InterPro" id="IPR050563">
    <property type="entry name" value="4-hydroxybenzoyl-CoA_TE"/>
</dbReference>
<reference evidence="3" key="1">
    <citation type="journal article" date="2021" name="PeerJ">
        <title>Extensive microbial diversity within the chicken gut microbiome revealed by metagenomics and culture.</title>
        <authorList>
            <person name="Gilroy R."/>
            <person name="Ravi A."/>
            <person name="Getino M."/>
            <person name="Pursley I."/>
            <person name="Horton D.L."/>
            <person name="Alikhan N.F."/>
            <person name="Baker D."/>
            <person name="Gharbi K."/>
            <person name="Hall N."/>
            <person name="Watson M."/>
            <person name="Adriaenssens E.M."/>
            <person name="Foster-Nyarko E."/>
            <person name="Jarju S."/>
            <person name="Secka A."/>
            <person name="Antonio M."/>
            <person name="Oren A."/>
            <person name="Chaudhuri R.R."/>
            <person name="La Ragione R."/>
            <person name="Hildebrand F."/>
            <person name="Pallen M.J."/>
        </authorList>
    </citation>
    <scope>NUCLEOTIDE SEQUENCE</scope>
    <source>
        <strain evidence="3">ChiHjej11B10-19426</strain>
    </source>
</reference>
<sequence length="132" mass="15653">MLESEVKIRVRYKETDNMGVVHHSNYVNYYEVARTEMMRERGLTYKEMEARGVMLPVHDIRITYLAPAYYDDLLTVRIRLAERPGVKLRFLHEVYNEAGELINTGEVVLVFVHADTRRPMRAPQWFLDLFDC</sequence>
<reference evidence="3" key="2">
    <citation type="submission" date="2021-04" db="EMBL/GenBank/DDBJ databases">
        <authorList>
            <person name="Gilroy R."/>
        </authorList>
    </citation>
    <scope>NUCLEOTIDE SEQUENCE</scope>
    <source>
        <strain evidence="3">ChiHjej11B10-19426</strain>
    </source>
</reference>
<dbReference type="PROSITE" id="PS01328">
    <property type="entry name" value="4HBCOA_THIOESTERASE"/>
    <property type="match status" value="1"/>
</dbReference>